<name>A0A7J6CI88_9TELE</name>
<evidence type="ECO:0000313" key="11">
    <source>
        <dbReference type="Proteomes" id="UP000579812"/>
    </source>
</evidence>
<dbReference type="GO" id="GO:0008305">
    <property type="term" value="C:integrin complex"/>
    <property type="evidence" value="ECO:0007669"/>
    <property type="project" value="TreeGrafter"/>
</dbReference>
<evidence type="ECO:0000256" key="8">
    <source>
        <dbReference type="SAM" id="Phobius"/>
    </source>
</evidence>
<dbReference type="GO" id="GO:0007160">
    <property type="term" value="P:cell-matrix adhesion"/>
    <property type="evidence" value="ECO:0007669"/>
    <property type="project" value="TreeGrafter"/>
</dbReference>
<dbReference type="OrthoDB" id="5317514at2759"/>
<comment type="similarity">
    <text evidence="2">Belongs to the integrin alpha chain family.</text>
</comment>
<keyword evidence="11" id="KW-1185">Reference proteome</keyword>
<dbReference type="PANTHER" id="PTHR23220">
    <property type="entry name" value="INTEGRIN ALPHA"/>
    <property type="match status" value="1"/>
</dbReference>
<dbReference type="Pfam" id="PF21520">
    <property type="entry name" value="ITGAX-like_Ig_3"/>
    <property type="match status" value="1"/>
</dbReference>
<dbReference type="Gene3D" id="1.20.5.930">
    <property type="entry name" value="Bicelle-embedded integrin alpha(iib) transmembrane segment"/>
    <property type="match status" value="1"/>
</dbReference>
<dbReference type="GO" id="GO:0098609">
    <property type="term" value="P:cell-cell adhesion"/>
    <property type="evidence" value="ECO:0007669"/>
    <property type="project" value="TreeGrafter"/>
</dbReference>
<dbReference type="PANTHER" id="PTHR23220:SF118">
    <property type="entry name" value="INTEGRIN ALPHA-X"/>
    <property type="match status" value="1"/>
</dbReference>
<keyword evidence="7" id="KW-0325">Glycoprotein</keyword>
<feature type="domain" description="Integrin alpha-X-like third Ig-like" evidence="9">
    <location>
        <begin position="70"/>
        <end position="247"/>
    </location>
</feature>
<evidence type="ECO:0000256" key="4">
    <source>
        <dbReference type="ARBA" id="ARBA00023037"/>
    </source>
</evidence>
<dbReference type="SUPFAM" id="SSF69179">
    <property type="entry name" value="Integrin domains"/>
    <property type="match status" value="1"/>
</dbReference>
<evidence type="ECO:0000256" key="2">
    <source>
        <dbReference type="ARBA" id="ARBA00008054"/>
    </source>
</evidence>
<comment type="subcellular location">
    <subcellularLocation>
        <location evidence="1">Membrane</location>
        <topology evidence="1">Single-pass type I membrane protein</topology>
    </subcellularLocation>
</comment>
<dbReference type="EMBL" id="JAAMOB010000012">
    <property type="protein sequence ID" value="KAF4107029.1"/>
    <property type="molecule type" value="Genomic_DNA"/>
</dbReference>
<sequence>MQGISSEETICEVNKPLFSGNASAVLDIIYSINKESHFDQKVTFSASVASGNANHSENSELLKMRNISVKHAIYVTLLRHTDSSIYINFTSGKSNLEKPVKQILEVKNEFRELNLTIFIRVPVKLGAKNIWNNKNVQIPDCFRDRDEQPPSTNFLKVLKKKNVLNCSVAVCAVFRCDVNLLRNERKFYNISSNVSSGWIEQIGIRSASFQLVSTASLDYDEDKYIYFSDSLNSVPVCEVNTQVEVYEEPSILKEVIGGVIGGLLIVSLITAALYKSGFFKRKAKQQKYPAQEADEVKNLNEN</sequence>
<dbReference type="GO" id="GO:0009897">
    <property type="term" value="C:external side of plasma membrane"/>
    <property type="evidence" value="ECO:0007669"/>
    <property type="project" value="TreeGrafter"/>
</dbReference>
<dbReference type="GO" id="GO:0005178">
    <property type="term" value="F:integrin binding"/>
    <property type="evidence" value="ECO:0007669"/>
    <property type="project" value="TreeGrafter"/>
</dbReference>
<evidence type="ECO:0000256" key="1">
    <source>
        <dbReference type="ARBA" id="ARBA00004479"/>
    </source>
</evidence>
<evidence type="ECO:0000256" key="7">
    <source>
        <dbReference type="ARBA" id="ARBA00023180"/>
    </source>
</evidence>
<evidence type="ECO:0000259" key="9">
    <source>
        <dbReference type="Pfam" id="PF21520"/>
    </source>
</evidence>
<evidence type="ECO:0000256" key="3">
    <source>
        <dbReference type="ARBA" id="ARBA00022889"/>
    </source>
</evidence>
<dbReference type="InterPro" id="IPR032695">
    <property type="entry name" value="Integrin_dom_sf"/>
</dbReference>
<keyword evidence="3" id="KW-0130">Cell adhesion</keyword>
<dbReference type="GO" id="GO:0033627">
    <property type="term" value="P:cell adhesion mediated by integrin"/>
    <property type="evidence" value="ECO:0007669"/>
    <property type="project" value="TreeGrafter"/>
</dbReference>
<gene>
    <name evidence="10" type="ORF">G5714_013019</name>
</gene>
<dbReference type="InterPro" id="IPR018184">
    <property type="entry name" value="Integrin_alpha_C_CS"/>
</dbReference>
<dbReference type="GO" id="GO:0007229">
    <property type="term" value="P:integrin-mediated signaling pathway"/>
    <property type="evidence" value="ECO:0007669"/>
    <property type="project" value="UniProtKB-KW"/>
</dbReference>
<dbReference type="AlphaFoldDB" id="A0A7J6CI88"/>
<keyword evidence="8" id="KW-1133">Transmembrane helix</keyword>
<evidence type="ECO:0000256" key="5">
    <source>
        <dbReference type="ARBA" id="ARBA00023136"/>
    </source>
</evidence>
<evidence type="ECO:0000256" key="6">
    <source>
        <dbReference type="ARBA" id="ARBA00023170"/>
    </source>
</evidence>
<keyword evidence="8" id="KW-0812">Transmembrane</keyword>
<evidence type="ECO:0000313" key="10">
    <source>
        <dbReference type="EMBL" id="KAF4107029.1"/>
    </source>
</evidence>
<reference evidence="10 11" key="1">
    <citation type="submission" date="2020-04" db="EMBL/GenBank/DDBJ databases">
        <title>Chromosome-level genome assembly of a cyprinid fish Onychostoma macrolepis by integration of Nanopore Sequencing, Bionano and Hi-C technology.</title>
        <authorList>
            <person name="Wang D."/>
        </authorList>
    </citation>
    <scope>NUCLEOTIDE SEQUENCE [LARGE SCALE GENOMIC DNA]</scope>
    <source>
        <strain evidence="10">SWU-2019</strain>
        <tissue evidence="10">Muscle</tissue>
    </source>
</reference>
<protein>
    <recommendedName>
        <fullName evidence="9">Integrin alpha-X-like third Ig-like domain-containing protein</fullName>
    </recommendedName>
</protein>
<feature type="transmembrane region" description="Helical" evidence="8">
    <location>
        <begin position="255"/>
        <end position="274"/>
    </location>
</feature>
<dbReference type="PROSITE" id="PS00242">
    <property type="entry name" value="INTEGRIN_ALPHA"/>
    <property type="match status" value="1"/>
</dbReference>
<keyword evidence="5 8" id="KW-0472">Membrane</keyword>
<proteinExistence type="inferred from homology"/>
<comment type="caution">
    <text evidence="10">The sequence shown here is derived from an EMBL/GenBank/DDBJ whole genome shotgun (WGS) entry which is preliminary data.</text>
</comment>
<keyword evidence="4" id="KW-0401">Integrin</keyword>
<dbReference type="Proteomes" id="UP000579812">
    <property type="component" value="Unassembled WGS sequence"/>
</dbReference>
<dbReference type="Gene3D" id="2.60.40.1510">
    <property type="entry name" value="ntegrin, alpha v. Chain A, domain 3"/>
    <property type="match status" value="1"/>
</dbReference>
<dbReference type="Gene3D" id="2.60.40.1530">
    <property type="entry name" value="ntegrin, alpha v. Chain A, domain 4"/>
    <property type="match status" value="1"/>
</dbReference>
<accession>A0A7J6CI88</accession>
<dbReference type="InterPro" id="IPR048633">
    <property type="entry name" value="ITGAX-like_Ig_3"/>
</dbReference>
<organism evidence="10 11">
    <name type="scientific">Onychostoma macrolepis</name>
    <dbReference type="NCBI Taxonomy" id="369639"/>
    <lineage>
        <taxon>Eukaryota</taxon>
        <taxon>Metazoa</taxon>
        <taxon>Chordata</taxon>
        <taxon>Craniata</taxon>
        <taxon>Vertebrata</taxon>
        <taxon>Euteleostomi</taxon>
        <taxon>Actinopterygii</taxon>
        <taxon>Neopterygii</taxon>
        <taxon>Teleostei</taxon>
        <taxon>Ostariophysi</taxon>
        <taxon>Cypriniformes</taxon>
        <taxon>Cyprinidae</taxon>
        <taxon>Acrossocheilinae</taxon>
        <taxon>Onychostoma</taxon>
    </lineage>
</organism>
<keyword evidence="6" id="KW-0675">Receptor</keyword>